<dbReference type="HOGENOM" id="CLU_1546873_0_0_12"/>
<evidence type="ECO:0000313" key="3">
    <source>
        <dbReference type="Proteomes" id="UP000006546"/>
    </source>
</evidence>
<evidence type="ECO:0000256" key="1">
    <source>
        <dbReference type="SAM" id="Phobius"/>
    </source>
</evidence>
<proteinExistence type="predicted"/>
<keyword evidence="3" id="KW-1185">Reference proteome</keyword>
<keyword evidence="1" id="KW-0472">Membrane</keyword>
<keyword evidence="1" id="KW-0812">Transmembrane</keyword>
<sequence>MNMNVILRAVAYAAYAALLVSWPLRLKKLRRKAGAPVLPLKRKQNALMYAVLVCAPLLIVLQTVRDFGLPVNAVLCGCALFGAEVVIRDRILGGMAGVYEHALVADGRFFLLSDITALPTLSYEDGSEQESLYARSLKVVTRTSGVVFIGFADENERNAAVDVLVKLKPELKS</sequence>
<dbReference type="KEGG" id="tbe:Trebr_2208"/>
<keyword evidence="1" id="KW-1133">Transmembrane helix</keyword>
<evidence type="ECO:0008006" key="4">
    <source>
        <dbReference type="Google" id="ProtNLM"/>
    </source>
</evidence>
<feature type="transmembrane region" description="Helical" evidence="1">
    <location>
        <begin position="70"/>
        <end position="87"/>
    </location>
</feature>
<dbReference type="STRING" id="906968.Trebr_2208"/>
<protein>
    <recommendedName>
        <fullName evidence="4">DUF5673 domain-containing protein</fullName>
    </recommendedName>
</protein>
<evidence type="ECO:0000313" key="2">
    <source>
        <dbReference type="EMBL" id="AEE17619.1"/>
    </source>
</evidence>
<name>F4LL45_TREBD</name>
<reference evidence="3" key="1">
    <citation type="submission" date="2011-04" db="EMBL/GenBank/DDBJ databases">
        <title>The complete genome of Treponema brennaborense DSM 12168.</title>
        <authorList>
            <person name="Lucas S."/>
            <person name="Han J."/>
            <person name="Lapidus A."/>
            <person name="Bruce D."/>
            <person name="Goodwin L."/>
            <person name="Pitluck S."/>
            <person name="Peters L."/>
            <person name="Kyrpides N."/>
            <person name="Mavromatis K."/>
            <person name="Ivanova N."/>
            <person name="Mikhailova N."/>
            <person name="Pagani I."/>
            <person name="Teshima H."/>
            <person name="Detter J.C."/>
            <person name="Tapia R."/>
            <person name="Han C."/>
            <person name="Land M."/>
            <person name="Hauser L."/>
            <person name="Markowitz V."/>
            <person name="Cheng J.-F."/>
            <person name="Hugenholtz P."/>
            <person name="Woyke T."/>
            <person name="Wu D."/>
            <person name="Gronow S."/>
            <person name="Wellnitz S."/>
            <person name="Brambilla E."/>
            <person name="Klenk H.-P."/>
            <person name="Eisen J.A."/>
        </authorList>
    </citation>
    <scope>NUCLEOTIDE SEQUENCE [LARGE SCALE GENOMIC DNA]</scope>
    <source>
        <strain evidence="3">DSM 12168 / CIP 105900 / DD5/3</strain>
    </source>
</reference>
<dbReference type="eggNOG" id="ENOG5031A8N">
    <property type="taxonomic scope" value="Bacteria"/>
</dbReference>
<gene>
    <name evidence="2" type="ordered locus">Trebr_2208</name>
</gene>
<dbReference type="Proteomes" id="UP000006546">
    <property type="component" value="Chromosome"/>
</dbReference>
<feature type="transmembrane region" description="Helical" evidence="1">
    <location>
        <begin position="6"/>
        <end position="25"/>
    </location>
</feature>
<dbReference type="AlphaFoldDB" id="F4LL45"/>
<dbReference type="EMBL" id="CP002696">
    <property type="protein sequence ID" value="AEE17619.1"/>
    <property type="molecule type" value="Genomic_DNA"/>
</dbReference>
<feature type="transmembrane region" description="Helical" evidence="1">
    <location>
        <begin position="46"/>
        <end position="64"/>
    </location>
</feature>
<accession>F4LL45</accession>
<organism evidence="2 3">
    <name type="scientific">Treponema brennaborense (strain DSM 12168 / CIP 105900 / DD5/3)</name>
    <dbReference type="NCBI Taxonomy" id="906968"/>
    <lineage>
        <taxon>Bacteria</taxon>
        <taxon>Pseudomonadati</taxon>
        <taxon>Spirochaetota</taxon>
        <taxon>Spirochaetia</taxon>
        <taxon>Spirochaetales</taxon>
        <taxon>Treponemataceae</taxon>
        <taxon>Treponema</taxon>
    </lineage>
</organism>